<proteinExistence type="predicted"/>
<feature type="region of interest" description="Disordered" evidence="1">
    <location>
        <begin position="487"/>
        <end position="622"/>
    </location>
</feature>
<feature type="region of interest" description="Disordered" evidence="1">
    <location>
        <begin position="405"/>
        <end position="438"/>
    </location>
</feature>
<feature type="region of interest" description="Disordered" evidence="1">
    <location>
        <begin position="195"/>
        <end position="367"/>
    </location>
</feature>
<name>A0A9P6HHU6_9AGAM</name>
<feature type="region of interest" description="Disordered" evidence="1">
    <location>
        <begin position="1"/>
        <end position="182"/>
    </location>
</feature>
<feature type="compositionally biased region" description="Low complexity" evidence="1">
    <location>
        <begin position="226"/>
        <end position="240"/>
    </location>
</feature>
<feature type="compositionally biased region" description="Basic and acidic residues" evidence="1">
    <location>
        <begin position="342"/>
        <end position="352"/>
    </location>
</feature>
<evidence type="ECO:0000256" key="1">
    <source>
        <dbReference type="SAM" id="MobiDB-lite"/>
    </source>
</evidence>
<evidence type="ECO:0000313" key="2">
    <source>
        <dbReference type="EMBL" id="KAF9787189.1"/>
    </source>
</evidence>
<gene>
    <name evidence="2" type="ORF">BJ322DRAFT_1107260</name>
</gene>
<feature type="compositionally biased region" description="Basic residues" evidence="1">
    <location>
        <begin position="760"/>
        <end position="774"/>
    </location>
</feature>
<feature type="compositionally biased region" description="Low complexity" evidence="1">
    <location>
        <begin position="30"/>
        <end position="46"/>
    </location>
</feature>
<dbReference type="AlphaFoldDB" id="A0A9P6HHU6"/>
<keyword evidence="3" id="KW-1185">Reference proteome</keyword>
<sequence length="797" mass="86655">MAQYNSPNHDHIRQLLNQRHAATPHHSRFPSVSDISDSPSVYSRSPFTPHPFDKVEQSTSIPTFDDQDQEPSTLDLSDYPRASYSTTRTTYGEEEINGSRDELSFNDDDEPEHRMSLLGIKMRFHSKAPWEAGGEDTMGEEEQPRKSGDRPPSRSKRSIKSFTVRPSVESSRSNKKSLEAPQYSIGGALQTLAQAPMSSASLAHQQTVTTQSALRQKLSIPKIRTRAVSSNTSPSSPRSVMCSPISKGPSSPRSDWSVPTDAASMFPNRSPSPPSHPYANPELSRTRTRDSIYPKSFVSFDTQSEESFSHSTSAATLTSSADTSNSLATPPHQIASSKPKFRVRDRDRDREISGPIPLPCHNFDSDPKLRENAVSIPGWKEQSQVAFSLISLEEARAQRRLTQLDPSLGSSPVAPHPESLTPPQPRPHTRSLGSGGKAKAVLQGAVTDLNRTVKQRNDLPEMQDSVSGPGVKSLKHKKSGFMRMFSKDKAPTASPPDIPNFPVGEPHPVPPVPRTPRLPAHRVPVPPIIPAVNPPLDTSAESPTSPESTVDAHSQLRPGPKRTMPPLYINTTKPGTNRPTPQTHQASNSLGSNPLHPPKPTFASPADNGGSKPQSAPPGKTDFVALSLRPVSTVFSSHFADHLLGMEHEAPFEPALEADCGTPTTATESGGISPLSPDFISVRDVRDEISRPMTVTSGKSSSDGSQQDVISALQAQMFGAKGDWQKHVWDLESQIRGLKAEIQEMRQVENSGRYCDACGRGRKKGGSVSHRRTRGVPDNGHGVGNRSRANTMANTSR</sequence>
<feature type="compositionally biased region" description="Basic and acidic residues" evidence="1">
    <location>
        <begin position="142"/>
        <end position="152"/>
    </location>
</feature>
<dbReference type="EMBL" id="WIUZ02000005">
    <property type="protein sequence ID" value="KAF9787189.1"/>
    <property type="molecule type" value="Genomic_DNA"/>
</dbReference>
<reference evidence="2" key="2">
    <citation type="submission" date="2020-11" db="EMBL/GenBank/DDBJ databases">
        <authorList>
            <consortium name="DOE Joint Genome Institute"/>
            <person name="Kuo A."/>
            <person name="Miyauchi S."/>
            <person name="Kiss E."/>
            <person name="Drula E."/>
            <person name="Kohler A."/>
            <person name="Sanchez-Garcia M."/>
            <person name="Andreopoulos B."/>
            <person name="Barry K.W."/>
            <person name="Bonito G."/>
            <person name="Buee M."/>
            <person name="Carver A."/>
            <person name="Chen C."/>
            <person name="Cichocki N."/>
            <person name="Clum A."/>
            <person name="Culley D."/>
            <person name="Crous P.W."/>
            <person name="Fauchery L."/>
            <person name="Girlanda M."/>
            <person name="Hayes R."/>
            <person name="Keri Z."/>
            <person name="Labutti K."/>
            <person name="Lipzen A."/>
            <person name="Lombard V."/>
            <person name="Magnuson J."/>
            <person name="Maillard F."/>
            <person name="Morin E."/>
            <person name="Murat C."/>
            <person name="Nolan M."/>
            <person name="Ohm R."/>
            <person name="Pangilinan J."/>
            <person name="Pereira M."/>
            <person name="Perotto S."/>
            <person name="Peter M."/>
            <person name="Riley R."/>
            <person name="Sitrit Y."/>
            <person name="Stielow B."/>
            <person name="Szollosi G."/>
            <person name="Zifcakova L."/>
            <person name="Stursova M."/>
            <person name="Spatafora J.W."/>
            <person name="Tedersoo L."/>
            <person name="Vaario L.-M."/>
            <person name="Yamada A."/>
            <person name="Yan M."/>
            <person name="Wang P."/>
            <person name="Xu J."/>
            <person name="Bruns T."/>
            <person name="Baldrian P."/>
            <person name="Vilgalys R."/>
            <person name="Henrissat B."/>
            <person name="Grigoriev I.V."/>
            <person name="Hibbett D."/>
            <person name="Nagy L.G."/>
            <person name="Martin F.M."/>
        </authorList>
    </citation>
    <scope>NUCLEOTIDE SEQUENCE</scope>
    <source>
        <strain evidence="2">UH-Tt-Lm1</strain>
    </source>
</reference>
<feature type="compositionally biased region" description="Low complexity" evidence="1">
    <location>
        <begin position="534"/>
        <end position="549"/>
    </location>
</feature>
<dbReference type="OrthoDB" id="2565072at2759"/>
<dbReference type="Proteomes" id="UP000736335">
    <property type="component" value="Unassembled WGS sequence"/>
</dbReference>
<feature type="compositionally biased region" description="Low complexity" evidence="1">
    <location>
        <begin position="309"/>
        <end position="329"/>
    </location>
</feature>
<evidence type="ECO:0000313" key="3">
    <source>
        <dbReference type="Proteomes" id="UP000736335"/>
    </source>
</evidence>
<comment type="caution">
    <text evidence="2">The sequence shown here is derived from an EMBL/GenBank/DDBJ whole genome shotgun (WGS) entry which is preliminary data.</text>
</comment>
<feature type="compositionally biased region" description="Polar residues" evidence="1">
    <location>
        <begin position="569"/>
        <end position="592"/>
    </location>
</feature>
<feature type="compositionally biased region" description="Polar residues" evidence="1">
    <location>
        <begin position="787"/>
        <end position="797"/>
    </location>
</feature>
<accession>A0A9P6HHU6</accession>
<reference evidence="2" key="1">
    <citation type="journal article" date="2020" name="Nat. Commun.">
        <title>Large-scale genome sequencing of mycorrhizal fungi provides insights into the early evolution of symbiotic traits.</title>
        <authorList>
            <person name="Miyauchi S."/>
            <person name="Kiss E."/>
            <person name="Kuo A."/>
            <person name="Drula E."/>
            <person name="Kohler A."/>
            <person name="Sanchez-Garcia M."/>
            <person name="Morin E."/>
            <person name="Andreopoulos B."/>
            <person name="Barry K.W."/>
            <person name="Bonito G."/>
            <person name="Buee M."/>
            <person name="Carver A."/>
            <person name="Chen C."/>
            <person name="Cichocki N."/>
            <person name="Clum A."/>
            <person name="Culley D."/>
            <person name="Crous P.W."/>
            <person name="Fauchery L."/>
            <person name="Girlanda M."/>
            <person name="Hayes R.D."/>
            <person name="Keri Z."/>
            <person name="LaButti K."/>
            <person name="Lipzen A."/>
            <person name="Lombard V."/>
            <person name="Magnuson J."/>
            <person name="Maillard F."/>
            <person name="Murat C."/>
            <person name="Nolan M."/>
            <person name="Ohm R.A."/>
            <person name="Pangilinan J."/>
            <person name="Pereira M.F."/>
            <person name="Perotto S."/>
            <person name="Peter M."/>
            <person name="Pfister S."/>
            <person name="Riley R."/>
            <person name="Sitrit Y."/>
            <person name="Stielow J.B."/>
            <person name="Szollosi G."/>
            <person name="Zifcakova L."/>
            <person name="Stursova M."/>
            <person name="Spatafora J.W."/>
            <person name="Tedersoo L."/>
            <person name="Vaario L.M."/>
            <person name="Yamada A."/>
            <person name="Yan M."/>
            <person name="Wang P."/>
            <person name="Xu J."/>
            <person name="Bruns T."/>
            <person name="Baldrian P."/>
            <person name="Vilgalys R."/>
            <person name="Dunand C."/>
            <person name="Henrissat B."/>
            <person name="Grigoriev I.V."/>
            <person name="Hibbett D."/>
            <person name="Nagy L.G."/>
            <person name="Martin F.M."/>
        </authorList>
    </citation>
    <scope>NUCLEOTIDE SEQUENCE</scope>
    <source>
        <strain evidence="2">UH-Tt-Lm1</strain>
    </source>
</reference>
<protein>
    <submittedName>
        <fullName evidence="2">Uncharacterized protein</fullName>
    </submittedName>
</protein>
<organism evidence="2 3">
    <name type="scientific">Thelephora terrestris</name>
    <dbReference type="NCBI Taxonomy" id="56493"/>
    <lineage>
        <taxon>Eukaryota</taxon>
        <taxon>Fungi</taxon>
        <taxon>Dikarya</taxon>
        <taxon>Basidiomycota</taxon>
        <taxon>Agaricomycotina</taxon>
        <taxon>Agaricomycetes</taxon>
        <taxon>Thelephorales</taxon>
        <taxon>Thelephoraceae</taxon>
        <taxon>Thelephora</taxon>
    </lineage>
</organism>
<feature type="compositionally biased region" description="Pro residues" evidence="1">
    <location>
        <begin position="524"/>
        <end position="533"/>
    </location>
</feature>
<feature type="region of interest" description="Disordered" evidence="1">
    <location>
        <begin position="759"/>
        <end position="797"/>
    </location>
</feature>
<feature type="compositionally biased region" description="Polar residues" evidence="1">
    <location>
        <begin position="195"/>
        <end position="214"/>
    </location>
</feature>
<feature type="compositionally biased region" description="Pro residues" evidence="1">
    <location>
        <begin position="493"/>
        <end position="516"/>
    </location>
</feature>